<keyword evidence="1" id="KW-1133">Transmembrane helix</keyword>
<sequence>MPRRPVAAVAAIVLVLEALGIVFVHWVLARMVDGQNMSLGGLDPDLMFDATWAMGGAMGLFLAGCGVVLLRTAVGDRAPGRFGRVLLIGCAIVHGVLGALTAGLVGWDAFAFMMAVLGLLVLTLVLYEKQPVEPVAQAGLTPTDP</sequence>
<accession>A0ABP6SFD7</accession>
<dbReference type="Proteomes" id="UP001499990">
    <property type="component" value="Unassembled WGS sequence"/>
</dbReference>
<evidence type="ECO:0000313" key="2">
    <source>
        <dbReference type="EMBL" id="GAA3374766.1"/>
    </source>
</evidence>
<feature type="transmembrane region" description="Helical" evidence="1">
    <location>
        <begin position="7"/>
        <end position="28"/>
    </location>
</feature>
<feature type="transmembrane region" description="Helical" evidence="1">
    <location>
        <begin position="109"/>
        <end position="127"/>
    </location>
</feature>
<organism evidence="2 3">
    <name type="scientific">Streptomyces sannanensis</name>
    <dbReference type="NCBI Taxonomy" id="285536"/>
    <lineage>
        <taxon>Bacteria</taxon>
        <taxon>Bacillati</taxon>
        <taxon>Actinomycetota</taxon>
        <taxon>Actinomycetes</taxon>
        <taxon>Kitasatosporales</taxon>
        <taxon>Streptomycetaceae</taxon>
        <taxon>Streptomyces</taxon>
    </lineage>
</organism>
<comment type="caution">
    <text evidence="2">The sequence shown here is derived from an EMBL/GenBank/DDBJ whole genome shotgun (WGS) entry which is preliminary data.</text>
</comment>
<proteinExistence type="predicted"/>
<evidence type="ECO:0008006" key="4">
    <source>
        <dbReference type="Google" id="ProtNLM"/>
    </source>
</evidence>
<keyword evidence="1" id="KW-0812">Transmembrane</keyword>
<evidence type="ECO:0000256" key="1">
    <source>
        <dbReference type="SAM" id="Phobius"/>
    </source>
</evidence>
<keyword evidence="1" id="KW-0472">Membrane</keyword>
<reference evidence="3" key="1">
    <citation type="journal article" date="2019" name="Int. J. Syst. Evol. Microbiol.">
        <title>The Global Catalogue of Microorganisms (GCM) 10K type strain sequencing project: providing services to taxonomists for standard genome sequencing and annotation.</title>
        <authorList>
            <consortium name="The Broad Institute Genomics Platform"/>
            <consortium name="The Broad Institute Genome Sequencing Center for Infectious Disease"/>
            <person name="Wu L."/>
            <person name="Ma J."/>
        </authorList>
    </citation>
    <scope>NUCLEOTIDE SEQUENCE [LARGE SCALE GENOMIC DNA]</scope>
    <source>
        <strain evidence="3">JCM 9651</strain>
    </source>
</reference>
<keyword evidence="3" id="KW-1185">Reference proteome</keyword>
<dbReference type="RefSeq" id="WP_345039505.1">
    <property type="nucleotide sequence ID" value="NZ_BAAAYL010000001.1"/>
</dbReference>
<protein>
    <recommendedName>
        <fullName evidence="4">Integral membrane protein</fullName>
    </recommendedName>
</protein>
<dbReference type="EMBL" id="BAAAYL010000001">
    <property type="protein sequence ID" value="GAA3374766.1"/>
    <property type="molecule type" value="Genomic_DNA"/>
</dbReference>
<feature type="transmembrane region" description="Helical" evidence="1">
    <location>
        <begin position="48"/>
        <end position="70"/>
    </location>
</feature>
<evidence type="ECO:0000313" key="3">
    <source>
        <dbReference type="Proteomes" id="UP001499990"/>
    </source>
</evidence>
<gene>
    <name evidence="2" type="ORF">GCM10020367_39940</name>
</gene>
<name>A0ABP6SFD7_9ACTN</name>
<feature type="transmembrane region" description="Helical" evidence="1">
    <location>
        <begin position="82"/>
        <end position="103"/>
    </location>
</feature>